<evidence type="ECO:0000256" key="7">
    <source>
        <dbReference type="PIRSR" id="PIRSR001434-2"/>
    </source>
</evidence>
<dbReference type="InterPro" id="IPR015421">
    <property type="entry name" value="PyrdxlP-dep_Trfase_major"/>
</dbReference>
<evidence type="ECO:0000256" key="1">
    <source>
        <dbReference type="ARBA" id="ARBA00001933"/>
    </source>
</evidence>
<evidence type="ECO:0000256" key="2">
    <source>
        <dbReference type="ARBA" id="ARBA00022898"/>
    </source>
</evidence>
<comment type="catalytic activity">
    <reaction evidence="4">
        <text>O-succinyl-L-homoserine + L-cysteine = L,L-cystathionine + succinate + H(+)</text>
        <dbReference type="Rhea" id="RHEA:20397"/>
        <dbReference type="ChEBI" id="CHEBI:15378"/>
        <dbReference type="ChEBI" id="CHEBI:30031"/>
        <dbReference type="ChEBI" id="CHEBI:35235"/>
        <dbReference type="ChEBI" id="CHEBI:57661"/>
        <dbReference type="ChEBI" id="CHEBI:58161"/>
    </reaction>
</comment>
<dbReference type="InterPro" id="IPR015424">
    <property type="entry name" value="PyrdxlP-dep_Trfase"/>
</dbReference>
<dbReference type="CDD" id="cd00614">
    <property type="entry name" value="CGS_like"/>
    <property type="match status" value="1"/>
</dbReference>
<dbReference type="Gene3D" id="3.40.640.10">
    <property type="entry name" value="Type I PLP-dependent aspartate aminotransferase-like (Major domain)"/>
    <property type="match status" value="1"/>
</dbReference>
<dbReference type="InterPro" id="IPR015422">
    <property type="entry name" value="PyrdxlP-dep_Trfase_small"/>
</dbReference>
<dbReference type="FunFam" id="3.40.640.10:FF:000046">
    <property type="entry name" value="Cystathionine gamma-lyase"/>
    <property type="match status" value="1"/>
</dbReference>
<protein>
    <recommendedName>
        <fullName evidence="6">plant cystathionine gamma-synthase</fullName>
        <ecNumber evidence="6">2.5.1.160</ecNumber>
    </recommendedName>
</protein>
<dbReference type="InterPro" id="IPR000277">
    <property type="entry name" value="Cys/Met-Metab_PyrdxlP-dep_enz"/>
</dbReference>
<dbReference type="Gene3D" id="3.90.1150.10">
    <property type="entry name" value="Aspartate Aminotransferase, domain 1"/>
    <property type="match status" value="1"/>
</dbReference>
<dbReference type="PIRSF" id="PIRSF001434">
    <property type="entry name" value="CGS"/>
    <property type="match status" value="1"/>
</dbReference>
<dbReference type="EMBL" id="HBGF01023341">
    <property type="protein sequence ID" value="CAD9117316.1"/>
    <property type="molecule type" value="Transcribed_RNA"/>
</dbReference>
<reference evidence="9" key="1">
    <citation type="submission" date="2021-01" db="EMBL/GenBank/DDBJ databases">
        <authorList>
            <person name="Corre E."/>
            <person name="Pelletier E."/>
            <person name="Niang G."/>
            <person name="Scheremetjew M."/>
            <person name="Finn R."/>
            <person name="Kale V."/>
            <person name="Holt S."/>
            <person name="Cochrane G."/>
            <person name="Meng A."/>
            <person name="Brown T."/>
            <person name="Cohen L."/>
        </authorList>
    </citation>
    <scope>NUCLEOTIDE SEQUENCE</scope>
    <source>
        <strain evidence="9">CCAP 1951/1</strain>
    </source>
</reference>
<name>A0A7S1Q2V1_NEODS</name>
<dbReference type="AlphaFoldDB" id="A0A7S1Q2V1"/>
<dbReference type="PANTHER" id="PTHR11808">
    <property type="entry name" value="TRANS-SULFURATION ENZYME FAMILY MEMBER"/>
    <property type="match status" value="1"/>
</dbReference>
<gene>
    <name evidence="9" type="ORF">NDES1114_LOCUS15423</name>
</gene>
<comment type="cofactor">
    <cofactor evidence="1 8">
        <name>pyridoxal 5'-phosphate</name>
        <dbReference type="ChEBI" id="CHEBI:597326"/>
    </cofactor>
</comment>
<dbReference type="GO" id="GO:0019346">
    <property type="term" value="P:transsulfuration"/>
    <property type="evidence" value="ECO:0007669"/>
    <property type="project" value="InterPro"/>
</dbReference>
<dbReference type="PANTHER" id="PTHR11808:SF80">
    <property type="entry name" value="CYSTATHIONINE GAMMA-LYASE"/>
    <property type="match status" value="1"/>
</dbReference>
<evidence type="ECO:0000256" key="5">
    <source>
        <dbReference type="ARBA" id="ARBA00093261"/>
    </source>
</evidence>
<comment type="pathway">
    <text evidence="3">Amino-acid biosynthesis; L-methionine biosynthesis via de novo pathway; L-cystathionine from O-succinyl-L-homoserine: step 1/1.</text>
</comment>
<feature type="modified residue" description="N6-(pyridoxal phosphate)lysine" evidence="7">
    <location>
        <position position="223"/>
    </location>
</feature>
<dbReference type="SUPFAM" id="SSF53383">
    <property type="entry name" value="PLP-dependent transferases"/>
    <property type="match status" value="1"/>
</dbReference>
<keyword evidence="2 7" id="KW-0663">Pyridoxal phosphate</keyword>
<evidence type="ECO:0000313" key="9">
    <source>
        <dbReference type="EMBL" id="CAD9117316.1"/>
    </source>
</evidence>
<dbReference type="EC" id="2.5.1.160" evidence="6"/>
<sequence length="411" mass="44195">MSSDSMSKNFRSAAPAGSGHWAESEYGMNTGMVHAGVLPDPVTGAVLTPVYQSTTFVQESIAKYCEKGFSYTRSANPTVAALEQKIASAENGAGCAAFTTGMAACCTIIASVMSAGDHAVVTNCSYGGTNRAMRVMFTRFNMEFTFVDMANLDEVKAAIKPNTKMIFSESPANPTLVLADLPALSALAKEKGLVHVSDSTFATPIICRPIDHGVDLVLQSTTKYYDGHNITVGGAVISATKEWDEKIRFHQNIFGSSMSPQVAFYQLQTAKTLPLRIRQQSNNAQAIAEFLETHPKVDTVRYPGLKSHPQKALADKQHRGGLHGGMLWFEVKGGTEAGRKLMDTVEKPWCLCENLGASESIITCPAVMTHANMLAEDRAKVGITDGFIRVSCGLEDAQDLIAALKKALDNL</sequence>
<dbReference type="GO" id="GO:0030170">
    <property type="term" value="F:pyridoxal phosphate binding"/>
    <property type="evidence" value="ECO:0007669"/>
    <property type="project" value="InterPro"/>
</dbReference>
<organism evidence="9">
    <name type="scientific">Neobodo designis</name>
    <name type="common">Flagellated protozoan</name>
    <name type="synonym">Bodo designis</name>
    <dbReference type="NCBI Taxonomy" id="312471"/>
    <lineage>
        <taxon>Eukaryota</taxon>
        <taxon>Discoba</taxon>
        <taxon>Euglenozoa</taxon>
        <taxon>Kinetoplastea</taxon>
        <taxon>Metakinetoplastina</taxon>
        <taxon>Neobodonida</taxon>
        <taxon>Neobodo</taxon>
    </lineage>
</organism>
<comment type="similarity">
    <text evidence="8">Belongs to the trans-sulfuration enzymes family.</text>
</comment>
<proteinExistence type="inferred from homology"/>
<comment type="catalytic activity">
    <reaction evidence="5">
        <text>O-phospho-L-homoserine + L-cysteine = L,L-cystathionine + phosphate</text>
        <dbReference type="Rhea" id="RHEA:80891"/>
        <dbReference type="ChEBI" id="CHEBI:35235"/>
        <dbReference type="ChEBI" id="CHEBI:43474"/>
        <dbReference type="ChEBI" id="CHEBI:57590"/>
        <dbReference type="ChEBI" id="CHEBI:58161"/>
        <dbReference type="EC" id="2.5.1.160"/>
    </reaction>
</comment>
<dbReference type="FunFam" id="3.90.1150.10:FF:000033">
    <property type="entry name" value="Cystathionine gamma-synthase"/>
    <property type="match status" value="1"/>
</dbReference>
<dbReference type="GO" id="GO:0009086">
    <property type="term" value="P:methionine biosynthetic process"/>
    <property type="evidence" value="ECO:0007669"/>
    <property type="project" value="UniProtKB-ARBA"/>
</dbReference>
<evidence type="ECO:0000256" key="3">
    <source>
        <dbReference type="ARBA" id="ARBA00060510"/>
    </source>
</evidence>
<dbReference type="Pfam" id="PF01053">
    <property type="entry name" value="Cys_Met_Meta_PP"/>
    <property type="match status" value="1"/>
</dbReference>
<evidence type="ECO:0000256" key="4">
    <source>
        <dbReference type="ARBA" id="ARBA00093222"/>
    </source>
</evidence>
<evidence type="ECO:0000256" key="8">
    <source>
        <dbReference type="RuleBase" id="RU362118"/>
    </source>
</evidence>
<dbReference type="GO" id="GO:0005737">
    <property type="term" value="C:cytoplasm"/>
    <property type="evidence" value="ECO:0007669"/>
    <property type="project" value="TreeGrafter"/>
</dbReference>
<evidence type="ECO:0000256" key="6">
    <source>
        <dbReference type="ARBA" id="ARBA00093596"/>
    </source>
</evidence>
<dbReference type="GO" id="GO:0016846">
    <property type="term" value="F:carbon-sulfur lyase activity"/>
    <property type="evidence" value="ECO:0007669"/>
    <property type="project" value="TreeGrafter"/>
</dbReference>
<accession>A0A7S1Q2V1</accession>